<keyword evidence="9" id="KW-0472">Membrane</keyword>
<dbReference type="AlphaFoldDB" id="Q8XZC5"/>
<comment type="catalytic activity">
    <reaction evidence="8">
        <text>[GlcNAc-(1-&gt;4)-Mur2Ac(oyl-L-Ala-gamma-D-Glu-L-Lys-D-Ala-D-Ala)](n)-di-trans,octa-cis-undecaprenyl diphosphate + beta-D-GlcNAc-(1-&gt;4)-Mur2Ac(oyl-L-Ala-gamma-D-Glu-L-Lys-D-Ala-D-Ala)-di-trans,octa-cis-undecaprenyl diphosphate = [GlcNAc-(1-&gt;4)-Mur2Ac(oyl-L-Ala-gamma-D-Glu-L-Lys-D-Ala-D-Ala)](n+1)-di-trans,octa-cis-undecaprenyl diphosphate + di-trans,octa-cis-undecaprenyl diphosphate + H(+)</text>
        <dbReference type="Rhea" id="RHEA:23708"/>
        <dbReference type="Rhea" id="RHEA-COMP:9602"/>
        <dbReference type="Rhea" id="RHEA-COMP:9603"/>
        <dbReference type="ChEBI" id="CHEBI:15378"/>
        <dbReference type="ChEBI" id="CHEBI:58405"/>
        <dbReference type="ChEBI" id="CHEBI:60033"/>
        <dbReference type="ChEBI" id="CHEBI:78435"/>
        <dbReference type="EC" id="2.4.99.28"/>
    </reaction>
</comment>
<dbReference type="InterPro" id="IPR023346">
    <property type="entry name" value="Lysozyme-like_dom_sf"/>
</dbReference>
<dbReference type="EnsemblBacteria" id="CAD15178">
    <property type="protein sequence ID" value="CAD15178"/>
    <property type="gene ID" value="RSc1476"/>
</dbReference>
<evidence type="ECO:0000313" key="12">
    <source>
        <dbReference type="Proteomes" id="UP000001436"/>
    </source>
</evidence>
<keyword evidence="9" id="KW-1133">Transmembrane helix</keyword>
<evidence type="ECO:0000256" key="8">
    <source>
        <dbReference type="ARBA" id="ARBA00049902"/>
    </source>
</evidence>
<dbReference type="InterPro" id="IPR001264">
    <property type="entry name" value="Glyco_trans_51"/>
</dbReference>
<evidence type="ECO:0000256" key="5">
    <source>
        <dbReference type="ARBA" id="ARBA00022679"/>
    </source>
</evidence>
<proteinExistence type="predicted"/>
<keyword evidence="5" id="KW-0808">Transferase</keyword>
<dbReference type="GO" id="GO:0030288">
    <property type="term" value="C:outer membrane-bounded periplasmic space"/>
    <property type="evidence" value="ECO:0007669"/>
    <property type="project" value="TreeGrafter"/>
</dbReference>
<evidence type="ECO:0000256" key="4">
    <source>
        <dbReference type="ARBA" id="ARBA00022676"/>
    </source>
</evidence>
<dbReference type="SUPFAM" id="SSF56601">
    <property type="entry name" value="beta-lactamase/transpeptidase-like"/>
    <property type="match status" value="2"/>
</dbReference>
<feature type="domain" description="Glycosyl transferase family 51" evidence="10">
    <location>
        <begin position="157"/>
        <end position="353"/>
    </location>
</feature>
<evidence type="ECO:0000259" key="10">
    <source>
        <dbReference type="Pfam" id="PF00912"/>
    </source>
</evidence>
<keyword evidence="12" id="KW-1185">Reference proteome</keyword>
<evidence type="ECO:0000256" key="3">
    <source>
        <dbReference type="ARBA" id="ARBA00022670"/>
    </source>
</evidence>
<evidence type="ECO:0000313" key="11">
    <source>
        <dbReference type="EMBL" id="CAD15178.1"/>
    </source>
</evidence>
<evidence type="ECO:0000256" key="2">
    <source>
        <dbReference type="ARBA" id="ARBA00022645"/>
    </source>
</evidence>
<dbReference type="Gene3D" id="1.10.3810.10">
    <property type="entry name" value="Biosynthetic peptidoglycan transglycosylase-like"/>
    <property type="match status" value="1"/>
</dbReference>
<keyword evidence="3" id="KW-0378">Hydrolase</keyword>
<sequence length="1035" mass="114514">MTAAPHAVEWNNKGTSTLGALRLKTMRRSVKFALVAAPFLLVAALAYLVSDELQTSALQASYLSQLGKKLTFPLRPGPSPSVHYPNSGPYDRRLGYSQIPTYLERLRTRGYAVAEQAVPSGTMNATINLGLNAPYHEKTQAGLQVFDAANRLIYFRRHPERVYAGFDTVPPALVDALLFIENRMLLDPEQPRRNPAVEWGRFSRAMWDRVLHMADPEHESPGGSTLATQIEKYRHSPEGRTESAQEKLRQMASASVRAYLDGEDTTVVRHQLVVDYLNTVPLGARNGFGEVLGIGDGLWVWYGRDFAQVNALLEAHSPATLEARALAYKEALSLLISQRRPSYYLEHLDDLETLTDAYLRLLAGAGIVPAALRDAALAQSLRQQAQRVRAPAVATERKGTNAVRVNLAAMLGVPRMYDLDRLDLTVGSTLDAALQRDVTAELIKLRDPAYAKAAGLIGDKMLQHGDPRGVTYSFTLFERSGGTNRVLVQADTFDQPFDINEGVKLDLGSTAKLRTLVTYLEIVAELHQRYAALAPAALRKVEVSKQNPIERWAVDYLAQARDRSLAAMLAASLERKYSGNAGEWFATGGGMQHFDNFEPWESYQQFTVREGFKHSVNLVFVRLMRDLSRYYQHQLPSAGAEALEDDTSPQRQRYLERFADREGRLFMGRFYSKYRGKRPQEQEAILVQSTHATPVRLATLFRTLDPQAGPDKLAAFIRAYLPEAGLDASAVAKLYDKYGPQRFDLADRGYIARLHPLELWLVAYLRQHPQATLAQVNQASAAERIEVYKWLLKSHRKGAQDKRIRQMLEIEAFQQIHQAWKRLGYPFDALVPSYGTAIGASADRPAALAELMGILENDGLRMPTVRIDRLHFAAGTPYEVSLCRTPATGERVLPPEIPQLVKAALAEVVEGGTAKRVANTFVLPDGSAVPVGGKTGTGDNRYKTFSRGGGLISERVVSRSGAFVFYLGERYFGTVVAYVAGPEAARYKFTSALTTQVLKVLAPTLMHHLDLGGPGAARGCEVPQAAVTATAQPLD</sequence>
<dbReference type="InterPro" id="IPR012338">
    <property type="entry name" value="Beta-lactam/transpept-like"/>
</dbReference>
<evidence type="ECO:0000256" key="6">
    <source>
        <dbReference type="ARBA" id="ARBA00023268"/>
    </source>
</evidence>
<keyword evidence="6" id="KW-0511">Multifunctional enzyme</keyword>
<keyword evidence="4" id="KW-0328">Glycosyltransferase</keyword>
<dbReference type="SUPFAM" id="SSF53955">
    <property type="entry name" value="Lysozyme-like"/>
    <property type="match status" value="1"/>
</dbReference>
<evidence type="ECO:0000256" key="1">
    <source>
        <dbReference type="ARBA" id="ARBA00004752"/>
    </source>
</evidence>
<dbReference type="GO" id="GO:0006508">
    <property type="term" value="P:proteolysis"/>
    <property type="evidence" value="ECO:0007669"/>
    <property type="project" value="UniProtKB-KW"/>
</dbReference>
<keyword evidence="9 11" id="KW-0812">Transmembrane</keyword>
<dbReference type="Gene3D" id="3.40.710.10">
    <property type="entry name" value="DD-peptidase/beta-lactamase superfamily"/>
    <property type="match status" value="1"/>
</dbReference>
<dbReference type="eggNOG" id="COG0768">
    <property type="taxonomic scope" value="Bacteria"/>
</dbReference>
<dbReference type="InterPro" id="IPR036950">
    <property type="entry name" value="PBP_transglycosylase"/>
</dbReference>
<dbReference type="InterPro" id="IPR050396">
    <property type="entry name" value="Glycosyltr_51/Transpeptidase"/>
</dbReference>
<dbReference type="GO" id="GO:0008955">
    <property type="term" value="F:peptidoglycan glycosyltransferase activity"/>
    <property type="evidence" value="ECO:0007669"/>
    <property type="project" value="UniProtKB-EC"/>
</dbReference>
<dbReference type="PANTHER" id="PTHR32282">
    <property type="entry name" value="BINDING PROTEIN TRANSPEPTIDASE, PUTATIVE-RELATED"/>
    <property type="match status" value="1"/>
</dbReference>
<feature type="transmembrane region" description="Helical" evidence="9">
    <location>
        <begin position="32"/>
        <end position="49"/>
    </location>
</feature>
<dbReference type="EMBL" id="AL646052">
    <property type="protein sequence ID" value="CAD15178.1"/>
    <property type="molecule type" value="Genomic_DNA"/>
</dbReference>
<dbReference type="EC" id="2.4.99.28" evidence="7"/>
<protein>
    <recommendedName>
        <fullName evidence="7">peptidoglycan glycosyltransferase</fullName>
        <ecNumber evidence="7">2.4.99.28</ecNumber>
    </recommendedName>
</protein>
<dbReference type="Pfam" id="PF00912">
    <property type="entry name" value="Transgly"/>
    <property type="match status" value="1"/>
</dbReference>
<organism evidence="11 12">
    <name type="scientific">Ralstonia nicotianae (strain ATCC BAA-1114 / GMI1000)</name>
    <name type="common">Ralstonia solanacearum</name>
    <dbReference type="NCBI Taxonomy" id="267608"/>
    <lineage>
        <taxon>Bacteria</taxon>
        <taxon>Pseudomonadati</taxon>
        <taxon>Pseudomonadota</taxon>
        <taxon>Betaproteobacteria</taxon>
        <taxon>Burkholderiales</taxon>
        <taxon>Burkholderiaceae</taxon>
        <taxon>Ralstonia</taxon>
        <taxon>Ralstonia solanacearum species complex</taxon>
    </lineage>
</organism>
<dbReference type="Proteomes" id="UP000001436">
    <property type="component" value="Chromosome"/>
</dbReference>
<keyword evidence="3" id="KW-0645">Protease</keyword>
<accession>Q8XZC5</accession>
<dbReference type="STRING" id="267608.RSc1476"/>
<keyword evidence="2 11" id="KW-0121">Carboxypeptidase</keyword>
<name>Q8XZC5_RALN1</name>
<reference evidence="11 12" key="1">
    <citation type="journal article" date="2002" name="Nature">
        <title>Genome sequence of the plant pathogen Ralstonia solanacearum.</title>
        <authorList>
            <person name="Salanoubat M."/>
            <person name="Genin S."/>
            <person name="Artiguenave F."/>
            <person name="Gouzy J."/>
            <person name="Mangenot S."/>
            <person name="Arlat M."/>
            <person name="Billault A."/>
            <person name="Brottier P."/>
            <person name="Camus J.C."/>
            <person name="Cattolico L."/>
            <person name="Chandler M."/>
            <person name="Choisne N."/>
            <person name="Claudel-Renard C."/>
            <person name="Cunnac S."/>
            <person name="Demange N."/>
            <person name="Gaspin C."/>
            <person name="Lavie M."/>
            <person name="Moisan A."/>
            <person name="Robert C."/>
            <person name="Saurin W."/>
            <person name="Schiex T."/>
            <person name="Siguier P."/>
            <person name="Thebault P."/>
            <person name="Whalen M."/>
            <person name="Wincker P."/>
            <person name="Levy M."/>
            <person name="Weissenbach J."/>
            <person name="Boucher C.A."/>
        </authorList>
    </citation>
    <scope>NUCLEOTIDE SEQUENCE [LARGE SCALE GENOMIC DNA]</scope>
    <source>
        <strain evidence="12">ATCC BAA-1114 / GMI1000</strain>
    </source>
</reference>
<gene>
    <name evidence="11" type="ordered locus">RSc1476</name>
</gene>
<dbReference type="GO" id="GO:0009252">
    <property type="term" value="P:peptidoglycan biosynthetic process"/>
    <property type="evidence" value="ECO:0007669"/>
    <property type="project" value="TreeGrafter"/>
</dbReference>
<dbReference type="HOGENOM" id="CLU_012369_0_0_4"/>
<dbReference type="eggNOG" id="COG0744">
    <property type="taxonomic scope" value="Bacteria"/>
</dbReference>
<comment type="pathway">
    <text evidence="1">Cell wall biogenesis; peptidoglycan biosynthesis.</text>
</comment>
<dbReference type="KEGG" id="rso:RSc1476"/>
<dbReference type="GO" id="GO:0004180">
    <property type="term" value="F:carboxypeptidase activity"/>
    <property type="evidence" value="ECO:0007669"/>
    <property type="project" value="UniProtKB-KW"/>
</dbReference>
<evidence type="ECO:0000256" key="9">
    <source>
        <dbReference type="SAM" id="Phobius"/>
    </source>
</evidence>
<evidence type="ECO:0000256" key="7">
    <source>
        <dbReference type="ARBA" id="ARBA00044770"/>
    </source>
</evidence>
<dbReference type="PANTHER" id="PTHR32282:SF24">
    <property type="entry name" value="GLYCOSYL TRANSFERASE FAMILY 51 DOMAIN-CONTAINING PROTEIN"/>
    <property type="match status" value="1"/>
</dbReference>